<feature type="compositionally biased region" description="Polar residues" evidence="1">
    <location>
        <begin position="19"/>
        <end position="37"/>
    </location>
</feature>
<dbReference type="EMBL" id="JXCE01000036">
    <property type="protein sequence ID" value="KPA43813.1"/>
    <property type="molecule type" value="Genomic_DNA"/>
</dbReference>
<sequence length="131" mass="14340">MGQQQSNGCQAHVLERSDSAVSTNDTKTTGIKLSNSAPTCLTPEADLEQMVKDLDAFEMAVTKVKDHLSKIDAFLEGSIDAMIDGVGEVRKLHDEVKSLDTKDKAFQKLQKQAEMFERSALGGRDERPTGQ</sequence>
<name>A0A0M9F0Z7_FUSLA</name>
<dbReference type="Proteomes" id="UP000037904">
    <property type="component" value="Unassembled WGS sequence"/>
</dbReference>
<reference evidence="2 3" key="1">
    <citation type="submission" date="2015-04" db="EMBL/GenBank/DDBJ databases">
        <title>The draft genome sequence of Fusarium langsethiae, a T-2/HT-2 mycotoxin producer.</title>
        <authorList>
            <person name="Lysoe E."/>
            <person name="Divon H.H."/>
            <person name="Terzi V."/>
            <person name="Orru L."/>
            <person name="Lamontanara A."/>
            <person name="Kolseth A.-K."/>
            <person name="Frandsen R.J."/>
            <person name="Nielsen K."/>
            <person name="Thrane U."/>
        </authorList>
    </citation>
    <scope>NUCLEOTIDE SEQUENCE [LARGE SCALE GENOMIC DNA]</scope>
    <source>
        <strain evidence="2 3">Fl201059</strain>
    </source>
</reference>
<comment type="caution">
    <text evidence="2">The sequence shown here is derived from an EMBL/GenBank/DDBJ whole genome shotgun (WGS) entry which is preliminary data.</text>
</comment>
<gene>
    <name evidence="2" type="ORF">FLAG1_03322</name>
</gene>
<dbReference type="OrthoDB" id="5048012at2759"/>
<evidence type="ECO:0000313" key="2">
    <source>
        <dbReference type="EMBL" id="KPA43813.1"/>
    </source>
</evidence>
<proteinExistence type="predicted"/>
<organism evidence="2 3">
    <name type="scientific">Fusarium langsethiae</name>
    <dbReference type="NCBI Taxonomy" id="179993"/>
    <lineage>
        <taxon>Eukaryota</taxon>
        <taxon>Fungi</taxon>
        <taxon>Dikarya</taxon>
        <taxon>Ascomycota</taxon>
        <taxon>Pezizomycotina</taxon>
        <taxon>Sordariomycetes</taxon>
        <taxon>Hypocreomycetidae</taxon>
        <taxon>Hypocreales</taxon>
        <taxon>Nectriaceae</taxon>
        <taxon>Fusarium</taxon>
    </lineage>
</organism>
<feature type="region of interest" description="Disordered" evidence="1">
    <location>
        <begin position="1"/>
        <end position="37"/>
    </location>
</feature>
<dbReference type="AlphaFoldDB" id="A0A0M9F0Z7"/>
<evidence type="ECO:0000313" key="3">
    <source>
        <dbReference type="Proteomes" id="UP000037904"/>
    </source>
</evidence>
<protein>
    <submittedName>
        <fullName evidence="2">Uncharacterized protein</fullName>
    </submittedName>
</protein>
<accession>A0A0M9F0Z7</accession>
<evidence type="ECO:0000256" key="1">
    <source>
        <dbReference type="SAM" id="MobiDB-lite"/>
    </source>
</evidence>
<keyword evidence="3" id="KW-1185">Reference proteome</keyword>